<organism evidence="3">
    <name type="scientific">Eremomyces bilateralis CBS 781.70</name>
    <dbReference type="NCBI Taxonomy" id="1392243"/>
    <lineage>
        <taxon>Eukaryota</taxon>
        <taxon>Fungi</taxon>
        <taxon>Dikarya</taxon>
        <taxon>Ascomycota</taxon>
        <taxon>Pezizomycotina</taxon>
        <taxon>Dothideomycetes</taxon>
        <taxon>Dothideomycetes incertae sedis</taxon>
        <taxon>Eremomycetales</taxon>
        <taxon>Eremomycetaceae</taxon>
        <taxon>Eremomyces</taxon>
    </lineage>
</organism>
<evidence type="ECO:0000256" key="2">
    <source>
        <dbReference type="SAM" id="Phobius"/>
    </source>
</evidence>
<evidence type="ECO:0000313" key="5">
    <source>
        <dbReference type="RefSeq" id="XP_033536978.1"/>
    </source>
</evidence>
<protein>
    <submittedName>
        <fullName evidence="3 5">Uncharacterized protein</fullName>
    </submittedName>
</protein>
<keyword evidence="2" id="KW-1133">Transmembrane helix</keyword>
<dbReference type="OrthoDB" id="5392263at2759"/>
<feature type="transmembrane region" description="Helical" evidence="2">
    <location>
        <begin position="601"/>
        <end position="622"/>
    </location>
</feature>
<evidence type="ECO:0000313" key="3">
    <source>
        <dbReference type="EMBL" id="KAF1815347.1"/>
    </source>
</evidence>
<accession>A0A6G1GB70</accession>
<keyword evidence="2" id="KW-0812">Transmembrane</keyword>
<feature type="region of interest" description="Disordered" evidence="1">
    <location>
        <begin position="737"/>
        <end position="797"/>
    </location>
</feature>
<reference evidence="5" key="3">
    <citation type="submission" date="2025-04" db="UniProtKB">
        <authorList>
            <consortium name="RefSeq"/>
        </authorList>
    </citation>
    <scope>IDENTIFICATION</scope>
    <source>
        <strain evidence="5">CBS 781.70</strain>
    </source>
</reference>
<proteinExistence type="predicted"/>
<keyword evidence="2" id="KW-0472">Membrane</keyword>
<gene>
    <name evidence="3 5" type="ORF">P152DRAFT_446422</name>
</gene>
<name>A0A6G1GB70_9PEZI</name>
<dbReference type="Proteomes" id="UP000504638">
    <property type="component" value="Unplaced"/>
</dbReference>
<evidence type="ECO:0000256" key="1">
    <source>
        <dbReference type="SAM" id="MobiDB-lite"/>
    </source>
</evidence>
<dbReference type="EMBL" id="ML975151">
    <property type="protein sequence ID" value="KAF1815347.1"/>
    <property type="molecule type" value="Genomic_DNA"/>
</dbReference>
<sequence>MTTNFTQCALRYIGNQTLESRYSWRGPTHLIDPNSTTQITFAGCLEVCGRERDWYPWSQSSATITTWILPVIGMLLQAPFESNAFSQTMFALARWVGSPMASLSYILWNISVSGKCALMVDMSIPYDERVPDRGSDFASLRDSFFILTNMNQYTMKPVISLKKEVEGLLRIVLFSKDLPLKGTNTSLQDTREELAQNLREGRKRGVVPVFIATAWFLFSLAISIQTAFGFIGENAQAHDLALGLLLAWMPVLILCSIVDRNPVASEDIRKRLNGLVDLVCWSLANNQIRNDFVARFRDQPEGPRMREWVEKIATMSQHIEGNFFVSFAGQGRVRWHYGAAHPILSDIENCYVADHGRNWLQYEEEARANLVLGPVGEGLIWFDKRELWQIVSAMIIVSCTVFGAFTLSYYTPTVGLGCRSGGYVIFFIFSVSLLVGELLVWWFSSPVRPDQMKWLARGSTRLQSISTFNRLEQQSSGMVRRVNSSFGRFKERLEDIGVQSIVTIGGLFYRRDRTTRSNRLERKVRQALQTYHGYSLREWTDRFVFKPLEVINALWLVYIVIAQTMGIYNTCECKSSIWGTMGGYVDLQQTTFTDNPLIIQYWAEGVVLSATVMGLAMMYVVVEWCIQSHLNTGNYHDARRGLVRTRRFRVLTFYLRYPFSKVIHGVNSFRHRLWRLLKIKPGREQKSLVWTRYITFDYKPLRTNEMDFEVLVHQPSPNLHEGSEFLPLADTPLIHVREPDETHTSPGTNLSAEPALRRLSSSSNPPRISFDSSRSPRSASDASLNVPPGYPRQNPQQ</sequence>
<dbReference type="RefSeq" id="XP_033536978.1">
    <property type="nucleotide sequence ID" value="XM_033677922.1"/>
</dbReference>
<feature type="transmembrane region" description="Helical" evidence="2">
    <location>
        <begin position="206"/>
        <end position="228"/>
    </location>
</feature>
<feature type="compositionally biased region" description="Low complexity" evidence="1">
    <location>
        <begin position="757"/>
        <end position="783"/>
    </location>
</feature>
<feature type="transmembrane region" description="Helical" evidence="2">
    <location>
        <begin position="422"/>
        <end position="443"/>
    </location>
</feature>
<reference evidence="3 5" key="1">
    <citation type="submission" date="2020-01" db="EMBL/GenBank/DDBJ databases">
        <authorList>
            <consortium name="DOE Joint Genome Institute"/>
            <person name="Haridas S."/>
            <person name="Albert R."/>
            <person name="Binder M."/>
            <person name="Bloem J."/>
            <person name="Labutti K."/>
            <person name="Salamov A."/>
            <person name="Andreopoulos B."/>
            <person name="Baker S.E."/>
            <person name="Barry K."/>
            <person name="Bills G."/>
            <person name="Bluhm B.H."/>
            <person name="Cannon C."/>
            <person name="Castanera R."/>
            <person name="Culley D.E."/>
            <person name="Daum C."/>
            <person name="Ezra D."/>
            <person name="Gonzalez J.B."/>
            <person name="Henrissat B."/>
            <person name="Kuo A."/>
            <person name="Liang C."/>
            <person name="Lipzen A."/>
            <person name="Lutzoni F."/>
            <person name="Magnuson J."/>
            <person name="Mondo S."/>
            <person name="Nolan M."/>
            <person name="Ohm R."/>
            <person name="Pangilinan J."/>
            <person name="Park H.-J."/>
            <person name="Ramirez L."/>
            <person name="Alfaro M."/>
            <person name="Sun H."/>
            <person name="Tritt A."/>
            <person name="Yoshinaga Y."/>
            <person name="Zwiers L.-H."/>
            <person name="Turgeon B.G."/>
            <person name="Goodwin S.B."/>
            <person name="Spatafora J.W."/>
            <person name="Crous P.W."/>
            <person name="Grigoriev I.V."/>
        </authorList>
    </citation>
    <scope>NUCLEOTIDE SEQUENCE</scope>
    <source>
        <strain evidence="3 5">CBS 781.70</strain>
    </source>
</reference>
<dbReference type="AlphaFoldDB" id="A0A6G1GB70"/>
<reference evidence="5" key="2">
    <citation type="submission" date="2020-04" db="EMBL/GenBank/DDBJ databases">
        <authorList>
            <consortium name="NCBI Genome Project"/>
        </authorList>
    </citation>
    <scope>NUCLEOTIDE SEQUENCE</scope>
    <source>
        <strain evidence="5">CBS 781.70</strain>
    </source>
</reference>
<keyword evidence="4" id="KW-1185">Reference proteome</keyword>
<dbReference type="GeneID" id="54418492"/>
<feature type="transmembrane region" description="Helical" evidence="2">
    <location>
        <begin position="387"/>
        <end position="410"/>
    </location>
</feature>
<evidence type="ECO:0000313" key="4">
    <source>
        <dbReference type="Proteomes" id="UP000504638"/>
    </source>
</evidence>
<feature type="transmembrane region" description="Helical" evidence="2">
    <location>
        <begin position="550"/>
        <end position="568"/>
    </location>
</feature>
<feature type="transmembrane region" description="Helical" evidence="2">
    <location>
        <begin position="240"/>
        <end position="259"/>
    </location>
</feature>